<comment type="caution">
    <text evidence="9">The sequence shown here is derived from an EMBL/GenBank/DDBJ whole genome shotgun (WGS) entry which is preliminary data.</text>
</comment>
<evidence type="ECO:0000256" key="2">
    <source>
        <dbReference type="ARBA" id="ARBA00022692"/>
    </source>
</evidence>
<dbReference type="PANTHER" id="PTHR30518:SF2">
    <property type="entry name" value="ENDOLYTIC MUREIN TRANSGLYCOSYLASE"/>
    <property type="match status" value="1"/>
</dbReference>
<comment type="similarity">
    <text evidence="7">Belongs to the transglycosylase MltG family.</text>
</comment>
<evidence type="ECO:0000313" key="9">
    <source>
        <dbReference type="EMBL" id="TNC29855.1"/>
    </source>
</evidence>
<evidence type="ECO:0000256" key="4">
    <source>
        <dbReference type="ARBA" id="ARBA00023136"/>
    </source>
</evidence>
<proteinExistence type="inferred from homology"/>
<name>A0A5C4MCT7_9ACTN</name>
<dbReference type="EMBL" id="VDFR01000129">
    <property type="protein sequence ID" value="TNC37096.1"/>
    <property type="molecule type" value="Genomic_DNA"/>
</dbReference>
<dbReference type="GO" id="GO:0005886">
    <property type="term" value="C:plasma membrane"/>
    <property type="evidence" value="ECO:0007669"/>
    <property type="project" value="UniProtKB-SubCell"/>
</dbReference>
<dbReference type="PANTHER" id="PTHR30518">
    <property type="entry name" value="ENDOLYTIC MUREIN TRANSGLYCOSYLASE"/>
    <property type="match status" value="1"/>
</dbReference>
<dbReference type="RefSeq" id="WP_139106804.1">
    <property type="nucleotide sequence ID" value="NZ_VDFR01000129.1"/>
</dbReference>
<dbReference type="CDD" id="cd08010">
    <property type="entry name" value="MltG_like"/>
    <property type="match status" value="1"/>
</dbReference>
<evidence type="ECO:0000256" key="5">
    <source>
        <dbReference type="ARBA" id="ARBA00023239"/>
    </source>
</evidence>
<dbReference type="InterPro" id="IPR003770">
    <property type="entry name" value="MLTG-like"/>
</dbReference>
<dbReference type="Gene3D" id="3.30.1490.480">
    <property type="entry name" value="Endolytic murein transglycosylase"/>
    <property type="match status" value="1"/>
</dbReference>
<keyword evidence="5 7" id="KW-0456">Lyase</keyword>
<feature type="region of interest" description="Disordered" evidence="8">
    <location>
        <begin position="1"/>
        <end position="23"/>
    </location>
</feature>
<accession>A0A5C4MCT7</accession>
<evidence type="ECO:0000256" key="3">
    <source>
        <dbReference type="ARBA" id="ARBA00022989"/>
    </source>
</evidence>
<feature type="site" description="Important for catalytic activity" evidence="7">
    <location>
        <position position="254"/>
    </location>
</feature>
<gene>
    <name evidence="7 9" type="primary">mltG</name>
    <name evidence="10" type="ORF">FHE65_25290</name>
    <name evidence="9" type="ORF">FHE65_33435</name>
</gene>
<keyword evidence="2 7" id="KW-0812">Transmembrane</keyword>
<protein>
    <recommendedName>
        <fullName evidence="7">Endolytic murein transglycosylase</fullName>
        <ecNumber evidence="7">4.2.2.29</ecNumber>
    </recommendedName>
    <alternativeName>
        <fullName evidence="7">Peptidoglycan lytic transglycosylase</fullName>
    </alternativeName>
    <alternativeName>
        <fullName evidence="7">Peptidoglycan polymerization terminase</fullName>
    </alternativeName>
</protein>
<dbReference type="EMBL" id="VDFR01000229">
    <property type="protein sequence ID" value="TNC29855.1"/>
    <property type="molecule type" value="Genomic_DNA"/>
</dbReference>
<comment type="catalytic activity">
    <reaction evidence="7">
        <text>a peptidoglycan chain = a peptidoglycan chain with N-acetyl-1,6-anhydromuramyl-[peptide] at the reducing end + a peptidoglycan chain with N-acetylglucosamine at the non-reducing end.</text>
        <dbReference type="EC" id="4.2.2.29"/>
    </reaction>
</comment>
<feature type="transmembrane region" description="Helical" evidence="7">
    <location>
        <begin position="31"/>
        <end position="50"/>
    </location>
</feature>
<evidence type="ECO:0000256" key="1">
    <source>
        <dbReference type="ARBA" id="ARBA00022475"/>
    </source>
</evidence>
<keyword evidence="6 7" id="KW-0961">Cell wall biogenesis/degradation</keyword>
<dbReference type="OrthoDB" id="9814591at2"/>
<keyword evidence="3 7" id="KW-1133">Transmembrane helix</keyword>
<dbReference type="AlphaFoldDB" id="A0A5C4MCT7"/>
<dbReference type="GO" id="GO:0009252">
    <property type="term" value="P:peptidoglycan biosynthetic process"/>
    <property type="evidence" value="ECO:0007669"/>
    <property type="project" value="UniProtKB-UniRule"/>
</dbReference>
<evidence type="ECO:0000256" key="8">
    <source>
        <dbReference type="SAM" id="MobiDB-lite"/>
    </source>
</evidence>
<sequence length="377" mass="40056">MSDLGLMPERERRPAGHRAARRAKKKRRGPGCFFVLLLVAVVCVAGYLGASKLVGIAGDFFGGPEDYPGPGTGSVVVEVRQGDTVAAMGRELKAKDVVASVDAFLDAAAGSPEMNQVQPGFYELRKQMQASQAVQALVDPTSRVDASIGVPEGARVDQVVAQIAKKTEFGKKAITAALEDPELGLPAAAEGNAEGYLFPATYTVGPDATPLSVLQEMVSKAVALEKDLDLEARAKALGISAHDAIVVASIVQAEAGTADYDKVARVIYNRLDDGMALQMDSTIHYVSGKDGSVWTSSESRDIDSPYNTYKYTGLPPSPIGNPGKNALEAALNPAEGGWRYFTLVDAESGETKFAESYSEHQQNVEELRQNCREQGGC</sequence>
<dbReference type="GO" id="GO:0008932">
    <property type="term" value="F:lytic endotransglycosylase activity"/>
    <property type="evidence" value="ECO:0007669"/>
    <property type="project" value="UniProtKB-UniRule"/>
</dbReference>
<evidence type="ECO:0000313" key="10">
    <source>
        <dbReference type="EMBL" id="TNC37096.1"/>
    </source>
</evidence>
<dbReference type="GO" id="GO:0071555">
    <property type="term" value="P:cell wall organization"/>
    <property type="evidence" value="ECO:0007669"/>
    <property type="project" value="UniProtKB-KW"/>
</dbReference>
<evidence type="ECO:0000313" key="11">
    <source>
        <dbReference type="Proteomes" id="UP000306740"/>
    </source>
</evidence>
<dbReference type="Pfam" id="PF02618">
    <property type="entry name" value="YceG"/>
    <property type="match status" value="1"/>
</dbReference>
<evidence type="ECO:0000256" key="7">
    <source>
        <dbReference type="HAMAP-Rule" id="MF_02065"/>
    </source>
</evidence>
<organism evidence="9 11">
    <name type="scientific">Mumia zhuanghuii</name>
    <dbReference type="NCBI Taxonomy" id="2585211"/>
    <lineage>
        <taxon>Bacteria</taxon>
        <taxon>Bacillati</taxon>
        <taxon>Actinomycetota</taxon>
        <taxon>Actinomycetes</taxon>
        <taxon>Propionibacteriales</taxon>
        <taxon>Nocardioidaceae</taxon>
        <taxon>Mumia</taxon>
    </lineage>
</organism>
<evidence type="ECO:0000256" key="6">
    <source>
        <dbReference type="ARBA" id="ARBA00023316"/>
    </source>
</evidence>
<dbReference type="HAMAP" id="MF_02065">
    <property type="entry name" value="MltG"/>
    <property type="match status" value="1"/>
</dbReference>
<dbReference type="NCBIfam" id="TIGR00247">
    <property type="entry name" value="endolytic transglycosylase MltG"/>
    <property type="match status" value="1"/>
</dbReference>
<dbReference type="Proteomes" id="UP000306740">
    <property type="component" value="Unassembled WGS sequence"/>
</dbReference>
<keyword evidence="4 7" id="KW-0472">Membrane</keyword>
<reference evidence="9 11" key="1">
    <citation type="submission" date="2019-05" db="EMBL/GenBank/DDBJ databases">
        <title>Mumia sp. nov., isolated from the intestinal contents of plateau pika (Ochotona curzoniae) in the Qinghai-Tibet plateau of China.</title>
        <authorList>
            <person name="Tian Z."/>
        </authorList>
    </citation>
    <scope>NUCLEOTIDE SEQUENCE [LARGE SCALE GENOMIC DNA]</scope>
    <source>
        <strain evidence="11">527</strain>
        <strain evidence="9">Z527</strain>
    </source>
</reference>
<comment type="function">
    <text evidence="7">Functions as a peptidoglycan terminase that cleaves nascent peptidoglycan strands endolytically to terminate their elongation.</text>
</comment>
<keyword evidence="1 7" id="KW-1003">Cell membrane</keyword>
<dbReference type="EC" id="4.2.2.29" evidence="7"/>
<comment type="subcellular location">
    <subcellularLocation>
        <location evidence="7">Cell membrane</location>
        <topology evidence="7">Single-pass membrane protein</topology>
    </subcellularLocation>
</comment>